<gene>
    <name evidence="1" type="ORF">BBD42_30410</name>
</gene>
<accession>A0A1B2DRL4</accession>
<dbReference type="AlphaFoldDB" id="A0A1B2DRL4"/>
<organism evidence="1">
    <name type="scientific">Paenibacillus sp. BIHB 4019</name>
    <dbReference type="NCBI Taxonomy" id="1870819"/>
    <lineage>
        <taxon>Bacteria</taxon>
        <taxon>Bacillati</taxon>
        <taxon>Bacillota</taxon>
        <taxon>Bacilli</taxon>
        <taxon>Bacillales</taxon>
        <taxon>Paenibacillaceae</taxon>
        <taxon>Paenibacillus</taxon>
    </lineage>
</organism>
<protein>
    <submittedName>
        <fullName evidence="1">Uncharacterized protein</fullName>
    </submittedName>
</protein>
<evidence type="ECO:0000313" key="1">
    <source>
        <dbReference type="EMBL" id="ANY70330.1"/>
    </source>
</evidence>
<dbReference type="RefSeq" id="WP_099521255.1">
    <property type="nucleotide sequence ID" value="NZ_CP016808.1"/>
</dbReference>
<dbReference type="EMBL" id="CP016808">
    <property type="protein sequence ID" value="ANY70330.1"/>
    <property type="molecule type" value="Genomic_DNA"/>
</dbReference>
<name>A0A1B2DRL4_9BACL</name>
<sequence length="82" mass="9271">MRLAHSAAIGRGRRPVYFGPEANECMHQSRKEQGLERISRKLLHADRHEAIRLSQLEEDMEAAEEWAGFPSAAGKRSDLKDA</sequence>
<reference evidence="1" key="1">
    <citation type="submission" date="2016-08" db="EMBL/GenBank/DDBJ databases">
        <title>Complete Genome Seqeunce of Paenibacillus sp. BIHB 4019 from tea rhizoplane.</title>
        <authorList>
            <person name="Thakur R."/>
            <person name="Swarnkar M.K."/>
            <person name="Gulati A."/>
        </authorList>
    </citation>
    <scope>NUCLEOTIDE SEQUENCE [LARGE SCALE GENOMIC DNA]</scope>
    <source>
        <strain evidence="1">BIHB4019</strain>
    </source>
</reference>
<proteinExistence type="predicted"/>